<evidence type="ECO:0000313" key="3">
    <source>
        <dbReference type="Proteomes" id="UP000315295"/>
    </source>
</evidence>
<keyword evidence="3" id="KW-1185">Reference proteome</keyword>
<organism evidence="2 3">
    <name type="scientific">Malus baccata</name>
    <name type="common">Siberian crab apple</name>
    <name type="synonym">Pyrus baccata</name>
    <dbReference type="NCBI Taxonomy" id="106549"/>
    <lineage>
        <taxon>Eukaryota</taxon>
        <taxon>Viridiplantae</taxon>
        <taxon>Streptophyta</taxon>
        <taxon>Embryophyta</taxon>
        <taxon>Tracheophyta</taxon>
        <taxon>Spermatophyta</taxon>
        <taxon>Magnoliopsida</taxon>
        <taxon>eudicotyledons</taxon>
        <taxon>Gunneridae</taxon>
        <taxon>Pentapetalae</taxon>
        <taxon>rosids</taxon>
        <taxon>fabids</taxon>
        <taxon>Rosales</taxon>
        <taxon>Rosaceae</taxon>
        <taxon>Amygdaloideae</taxon>
        <taxon>Maleae</taxon>
        <taxon>Malus</taxon>
    </lineage>
</organism>
<dbReference type="EMBL" id="VIEB01000847">
    <property type="protein sequence ID" value="TQD79645.1"/>
    <property type="molecule type" value="Genomic_DNA"/>
</dbReference>
<name>A0A540KZK2_MALBA</name>
<reference evidence="2 3" key="1">
    <citation type="journal article" date="2019" name="G3 (Bethesda)">
        <title>Sequencing of a Wild Apple (Malus baccata) Genome Unravels the Differences Between Cultivated and Wild Apple Species Regarding Disease Resistance and Cold Tolerance.</title>
        <authorList>
            <person name="Chen X."/>
        </authorList>
    </citation>
    <scope>NUCLEOTIDE SEQUENCE [LARGE SCALE GENOMIC DNA]</scope>
    <source>
        <strain evidence="3">cv. Shandingzi</strain>
        <tissue evidence="2">Leaves</tissue>
    </source>
</reference>
<sequence>MGKYVWVGFVVTKRSSMFSTREPGNRKPPSPAPNQRQNWRKKSSNLPQHCPSPDLARPSDRCDFVPNREEHPLIQILGLRPSDPAKALRVAGTALKRAPLLIQIFNHCYIPCNPCLAGNPIFYVDENRIFCCGLDLSDFFERKPLFWKSETDPYILKKQRSDLFRVSLHVGMVLGIGDVVAHRAVDALMGPPCVTIRNEAAAASATLAVPARPAAAPILETMASTSSISGSDACSNHFKAFQDCINEFVSDNSHVSNGLLLRRHAQPQQDSRISSIAKMSLNSTYSAILLIG</sequence>
<dbReference type="Proteomes" id="UP000315295">
    <property type="component" value="Unassembled WGS sequence"/>
</dbReference>
<comment type="caution">
    <text evidence="2">The sequence shown here is derived from an EMBL/GenBank/DDBJ whole genome shotgun (WGS) entry which is preliminary data.</text>
</comment>
<gene>
    <name evidence="2" type="ORF">C1H46_034822</name>
</gene>
<evidence type="ECO:0000313" key="2">
    <source>
        <dbReference type="EMBL" id="TQD79645.1"/>
    </source>
</evidence>
<dbReference type="AlphaFoldDB" id="A0A540KZK2"/>
<protein>
    <submittedName>
        <fullName evidence="2">Uncharacterized protein</fullName>
    </submittedName>
</protein>
<dbReference type="PANTHER" id="PTHR32011">
    <property type="entry name" value="OS08G0472400 PROTEIN"/>
    <property type="match status" value="1"/>
</dbReference>
<accession>A0A540KZK2</accession>
<dbReference type="PANTHER" id="PTHR32011:SF2">
    <property type="entry name" value="OS08G0472400 PROTEIN"/>
    <property type="match status" value="1"/>
</dbReference>
<feature type="region of interest" description="Disordered" evidence="1">
    <location>
        <begin position="17"/>
        <end position="57"/>
    </location>
</feature>
<dbReference type="STRING" id="106549.A0A540KZK2"/>
<proteinExistence type="predicted"/>
<evidence type="ECO:0000256" key="1">
    <source>
        <dbReference type="SAM" id="MobiDB-lite"/>
    </source>
</evidence>